<feature type="domain" description="DUF11" evidence="2">
    <location>
        <begin position="267"/>
        <end position="360"/>
    </location>
</feature>
<proteinExistence type="predicted"/>
<evidence type="ECO:0000313" key="4">
    <source>
        <dbReference type="Proteomes" id="UP000218934"/>
    </source>
</evidence>
<dbReference type="NCBIfam" id="TIGR01451">
    <property type="entry name" value="B_ant_repeat"/>
    <property type="match status" value="1"/>
</dbReference>
<dbReference type="OrthoDB" id="5400913at2"/>
<evidence type="ECO:0000259" key="2">
    <source>
        <dbReference type="Pfam" id="PF01345"/>
    </source>
</evidence>
<sequence>MLRNISCRGALSATALSLVLSSTAHAASGTTAGTSVTNTASVAYTIGGVAQTPVSSNAAAFLVDRKVNVTVAQVGGQATNVTAGDTNAVIAFTVTNNTNAVQDFRLIKDQQNSLVLTLLGHSDSFDVDNLRVFVDSNGNGTYEAGTDTATYIDELAADASVTVFLVADIPTSLPANPFAGVGLIAVAAAGGSNGSLGSDLVATLLGDTANAIDNVFADASGTLDATRDGRASAVGEYAVGTASIEVTKTAVTISDPLNLGLLPKAIPGAVIEYCIQVKNAGTGTATNIAITDPIPANSTFQAGSILVGGTTLLGVCNADGSSVTDANDSDTGEYDGTNVKATIASLAAGATRTARFRVTVN</sequence>
<evidence type="ECO:0000256" key="1">
    <source>
        <dbReference type="SAM" id="SignalP"/>
    </source>
</evidence>
<protein>
    <recommendedName>
        <fullName evidence="2">DUF11 domain-containing protein</fullName>
    </recommendedName>
</protein>
<dbReference type="EMBL" id="NWUF01000023">
    <property type="protein sequence ID" value="PCE40755.1"/>
    <property type="molecule type" value="Genomic_DNA"/>
</dbReference>
<name>A0A2A4FPS7_9SPHN</name>
<gene>
    <name evidence="3" type="ORF">COO09_18740</name>
</gene>
<dbReference type="Pfam" id="PF01345">
    <property type="entry name" value="DUF11"/>
    <property type="match status" value="1"/>
</dbReference>
<accession>A0A2A4FPS7</accession>
<comment type="caution">
    <text evidence="3">The sequence shown here is derived from an EMBL/GenBank/DDBJ whole genome shotgun (WGS) entry which is preliminary data.</text>
</comment>
<dbReference type="InterPro" id="IPR001434">
    <property type="entry name" value="OmcB-like_DUF11"/>
</dbReference>
<keyword evidence="4" id="KW-1185">Reference proteome</keyword>
<keyword evidence="1" id="KW-0732">Signal</keyword>
<dbReference type="InterPro" id="IPR047589">
    <property type="entry name" value="DUF11_rpt"/>
</dbReference>
<organism evidence="3 4">
    <name type="scientific">Rhizorhabdus dicambivorans</name>
    <dbReference type="NCBI Taxonomy" id="1850238"/>
    <lineage>
        <taxon>Bacteria</taxon>
        <taxon>Pseudomonadati</taxon>
        <taxon>Pseudomonadota</taxon>
        <taxon>Alphaproteobacteria</taxon>
        <taxon>Sphingomonadales</taxon>
        <taxon>Sphingomonadaceae</taxon>
        <taxon>Rhizorhabdus</taxon>
    </lineage>
</organism>
<dbReference type="RefSeq" id="WP_066967117.1">
    <property type="nucleotide sequence ID" value="NZ_CP023449.1"/>
</dbReference>
<feature type="signal peptide" evidence="1">
    <location>
        <begin position="1"/>
        <end position="26"/>
    </location>
</feature>
<reference evidence="3 4" key="1">
    <citation type="submission" date="2017-09" db="EMBL/GenBank/DDBJ databases">
        <title>The Catabolism of 3,6-Dichlorosalicylic acid is Initiated by the Cytochrome P450 Monooxygenase DsmABC in Rhizorhabdus dicambivorans Ndbn-20.</title>
        <authorList>
            <person name="Na L."/>
        </authorList>
    </citation>
    <scope>NUCLEOTIDE SEQUENCE [LARGE SCALE GENOMIC DNA]</scope>
    <source>
        <strain evidence="3 4">Ndbn-20m</strain>
    </source>
</reference>
<dbReference type="Proteomes" id="UP000218934">
    <property type="component" value="Unassembled WGS sequence"/>
</dbReference>
<dbReference type="AlphaFoldDB" id="A0A2A4FPS7"/>
<evidence type="ECO:0000313" key="3">
    <source>
        <dbReference type="EMBL" id="PCE40755.1"/>
    </source>
</evidence>
<feature type="chain" id="PRO_5012562492" description="DUF11 domain-containing protein" evidence="1">
    <location>
        <begin position="27"/>
        <end position="361"/>
    </location>
</feature>
<dbReference type="KEGG" id="rdi:CMV14_09630"/>